<dbReference type="PANTHER" id="PTHR24030:SF0">
    <property type="entry name" value="PROTEIN CMSS1"/>
    <property type="match status" value="1"/>
</dbReference>
<organism evidence="2 3">
    <name type="scientific">Tulasnella calospora MUT 4182</name>
    <dbReference type="NCBI Taxonomy" id="1051891"/>
    <lineage>
        <taxon>Eukaryota</taxon>
        <taxon>Fungi</taxon>
        <taxon>Dikarya</taxon>
        <taxon>Basidiomycota</taxon>
        <taxon>Agaricomycotina</taxon>
        <taxon>Agaricomycetes</taxon>
        <taxon>Cantharellales</taxon>
        <taxon>Tulasnellaceae</taxon>
        <taxon>Tulasnella</taxon>
    </lineage>
</organism>
<reference evidence="3" key="2">
    <citation type="submission" date="2015-01" db="EMBL/GenBank/DDBJ databases">
        <title>Evolutionary Origins and Diversification of the Mycorrhizal Mutualists.</title>
        <authorList>
            <consortium name="DOE Joint Genome Institute"/>
            <consortium name="Mycorrhizal Genomics Consortium"/>
            <person name="Kohler A."/>
            <person name="Kuo A."/>
            <person name="Nagy L.G."/>
            <person name="Floudas D."/>
            <person name="Copeland A."/>
            <person name="Barry K.W."/>
            <person name="Cichocki N."/>
            <person name="Veneault-Fourrey C."/>
            <person name="LaButti K."/>
            <person name="Lindquist E.A."/>
            <person name="Lipzen A."/>
            <person name="Lundell T."/>
            <person name="Morin E."/>
            <person name="Murat C."/>
            <person name="Riley R."/>
            <person name="Ohm R."/>
            <person name="Sun H."/>
            <person name="Tunlid A."/>
            <person name="Henrissat B."/>
            <person name="Grigoriev I.V."/>
            <person name="Hibbett D.S."/>
            <person name="Martin F."/>
        </authorList>
    </citation>
    <scope>NUCLEOTIDE SEQUENCE [LARGE SCALE GENOMIC DNA]</scope>
    <source>
        <strain evidence="3">MUT 4182</strain>
    </source>
</reference>
<gene>
    <name evidence="2" type="ORF">M407DRAFT_243330</name>
</gene>
<protein>
    <recommendedName>
        <fullName evidence="4">Protein cms1</fullName>
    </recommendedName>
</protein>
<dbReference type="GO" id="GO:0005634">
    <property type="term" value="C:nucleus"/>
    <property type="evidence" value="ECO:0007669"/>
    <property type="project" value="TreeGrafter"/>
</dbReference>
<feature type="region of interest" description="Disordered" evidence="1">
    <location>
        <begin position="1"/>
        <end position="118"/>
    </location>
</feature>
<evidence type="ECO:0000313" key="3">
    <source>
        <dbReference type="Proteomes" id="UP000054248"/>
    </source>
</evidence>
<evidence type="ECO:0008006" key="4">
    <source>
        <dbReference type="Google" id="ProtNLM"/>
    </source>
</evidence>
<dbReference type="PANTHER" id="PTHR24030">
    <property type="entry name" value="PROTEIN CMSS1"/>
    <property type="match status" value="1"/>
</dbReference>
<sequence>MADDLEPNFLLDQNVALASDNEEGATSTLPINPHRSLEDEDDFALEDEWSGLNAQVSPSQDSEDPKAAKKRKKKERQRENKAKKRRLQEEQRETTASSKVEDESPDPTPSSNPANQRPPDIVEYLVKMQHKTFGSGISALELADMLVPESSIVDASQYTKSRTKDTLPEFIRQVAPSLYTRLKDKPKSNGAPVALIVAGAALRVADLVRSCRPLRGQRGGEIAKLFAKHMKVAEQVEYLKQTAVSVAIGTPDRLGKLLSAEDGLKLTNLEYIVLDMTHRDAKNRTLLDIPETRKEVFASLFGQGSTGSTGGKAVMQRVKDGKTKLLLY</sequence>
<name>A0A0C3QAU3_9AGAM</name>
<dbReference type="OrthoDB" id="1929311at2759"/>
<dbReference type="InterPro" id="IPR032704">
    <property type="entry name" value="Cms1"/>
</dbReference>
<accession>A0A0C3QAU3</accession>
<evidence type="ECO:0000313" key="2">
    <source>
        <dbReference type="EMBL" id="KIO27465.1"/>
    </source>
</evidence>
<feature type="compositionally biased region" description="Acidic residues" evidence="1">
    <location>
        <begin position="38"/>
        <end position="49"/>
    </location>
</feature>
<evidence type="ECO:0000256" key="1">
    <source>
        <dbReference type="SAM" id="MobiDB-lite"/>
    </source>
</evidence>
<dbReference type="Pfam" id="PF14617">
    <property type="entry name" value="CMS1"/>
    <property type="match status" value="1"/>
</dbReference>
<dbReference type="SUPFAM" id="SSF52540">
    <property type="entry name" value="P-loop containing nucleoside triphosphate hydrolases"/>
    <property type="match status" value="1"/>
</dbReference>
<keyword evidence="3" id="KW-1185">Reference proteome</keyword>
<dbReference type="Gene3D" id="3.40.50.300">
    <property type="entry name" value="P-loop containing nucleotide triphosphate hydrolases"/>
    <property type="match status" value="1"/>
</dbReference>
<dbReference type="STRING" id="1051891.A0A0C3QAU3"/>
<dbReference type="HOGENOM" id="CLU_057568_1_0_1"/>
<dbReference type="Proteomes" id="UP000054248">
    <property type="component" value="Unassembled WGS sequence"/>
</dbReference>
<dbReference type="AlphaFoldDB" id="A0A0C3QAU3"/>
<proteinExistence type="predicted"/>
<dbReference type="GO" id="GO:0030686">
    <property type="term" value="C:90S preribosome"/>
    <property type="evidence" value="ECO:0007669"/>
    <property type="project" value="TreeGrafter"/>
</dbReference>
<reference evidence="2 3" key="1">
    <citation type="submission" date="2014-04" db="EMBL/GenBank/DDBJ databases">
        <authorList>
            <consortium name="DOE Joint Genome Institute"/>
            <person name="Kuo A."/>
            <person name="Girlanda M."/>
            <person name="Perotto S."/>
            <person name="Kohler A."/>
            <person name="Nagy L.G."/>
            <person name="Floudas D."/>
            <person name="Copeland A."/>
            <person name="Barry K.W."/>
            <person name="Cichocki N."/>
            <person name="Veneault-Fourrey C."/>
            <person name="LaButti K."/>
            <person name="Lindquist E.A."/>
            <person name="Lipzen A."/>
            <person name="Lundell T."/>
            <person name="Morin E."/>
            <person name="Murat C."/>
            <person name="Sun H."/>
            <person name="Tunlid A."/>
            <person name="Henrissat B."/>
            <person name="Grigoriev I.V."/>
            <person name="Hibbett D.S."/>
            <person name="Martin F."/>
            <person name="Nordberg H.P."/>
            <person name="Cantor M.N."/>
            <person name="Hua S.X."/>
        </authorList>
    </citation>
    <scope>NUCLEOTIDE SEQUENCE [LARGE SCALE GENOMIC DNA]</scope>
    <source>
        <strain evidence="2 3">MUT 4182</strain>
    </source>
</reference>
<dbReference type="InterPro" id="IPR027417">
    <property type="entry name" value="P-loop_NTPase"/>
</dbReference>
<dbReference type="EMBL" id="KN823008">
    <property type="protein sequence ID" value="KIO27465.1"/>
    <property type="molecule type" value="Genomic_DNA"/>
</dbReference>
<feature type="compositionally biased region" description="Basic residues" evidence="1">
    <location>
        <begin position="68"/>
        <end position="86"/>
    </location>
</feature>